<sequence>MLDWYPLPIQRNCDESGTLLYDEIGCAPNKINNGFDNCPISYNCSNYHLPKQGCLFEKHVYKDGETLNGTNPCNNCTCSNTGKNGSKIECHSPRIDRIHLGPGPVIFPNCYYSYDLNKCYSNRKCPPFKNVAVCVVNHKGYIEGEKFQAPDRCLDCVCQKGYSGKFVEPFCRKKRCDVEIRYSKQIVDNCAPIYFKNPLCCPYDFICPSNSKIEHLVKYNSTNGEKCKFGSQTYNQSDTLDLVNKYNVTFNCRCSIPPLLTCLG</sequence>
<reference evidence="2" key="1">
    <citation type="submission" date="2025-08" db="UniProtKB">
        <authorList>
            <consortium name="RefSeq"/>
        </authorList>
    </citation>
    <scope>IDENTIFICATION</scope>
    <source>
        <tissue evidence="2">Whole Larva</tissue>
    </source>
</reference>
<name>A0ABM1MEU3_NICVS</name>
<accession>A0ABM1MEU3</accession>
<keyword evidence="1" id="KW-1185">Reference proteome</keyword>
<dbReference type="RefSeq" id="XP_017773093.1">
    <property type="nucleotide sequence ID" value="XM_017917604.1"/>
</dbReference>
<evidence type="ECO:0000313" key="2">
    <source>
        <dbReference type="RefSeq" id="XP_017773093.1"/>
    </source>
</evidence>
<proteinExistence type="predicted"/>
<organism evidence="1 2">
    <name type="scientific">Nicrophorus vespilloides</name>
    <name type="common">Boreal carrion beetle</name>
    <dbReference type="NCBI Taxonomy" id="110193"/>
    <lineage>
        <taxon>Eukaryota</taxon>
        <taxon>Metazoa</taxon>
        <taxon>Ecdysozoa</taxon>
        <taxon>Arthropoda</taxon>
        <taxon>Hexapoda</taxon>
        <taxon>Insecta</taxon>
        <taxon>Pterygota</taxon>
        <taxon>Neoptera</taxon>
        <taxon>Endopterygota</taxon>
        <taxon>Coleoptera</taxon>
        <taxon>Polyphaga</taxon>
        <taxon>Staphyliniformia</taxon>
        <taxon>Silphidae</taxon>
        <taxon>Nicrophorinae</taxon>
        <taxon>Nicrophorus</taxon>
    </lineage>
</organism>
<gene>
    <name evidence="2" type="primary">LOC108560159</name>
</gene>
<protein>
    <submittedName>
        <fullName evidence="2">Uncharacterized protein LOC108560159</fullName>
    </submittedName>
</protein>
<dbReference type="GeneID" id="108560159"/>
<dbReference type="Proteomes" id="UP000695000">
    <property type="component" value="Unplaced"/>
</dbReference>
<evidence type="ECO:0000313" key="1">
    <source>
        <dbReference type="Proteomes" id="UP000695000"/>
    </source>
</evidence>